<dbReference type="InterPro" id="IPR038185">
    <property type="entry name" value="MyTH4_dom_sf"/>
</dbReference>
<dbReference type="SUPFAM" id="SSF50729">
    <property type="entry name" value="PH domain-like"/>
    <property type="match status" value="1"/>
</dbReference>
<dbReference type="PANTHER" id="PTHR22692:SF33">
    <property type="entry name" value="MYOSIN"/>
    <property type="match status" value="1"/>
</dbReference>
<accession>A0A8T2UQK2</accession>
<evidence type="ECO:0000256" key="2">
    <source>
        <dbReference type="SAM" id="MobiDB-lite"/>
    </source>
</evidence>
<dbReference type="Pfam" id="PF02174">
    <property type="entry name" value="IRS"/>
    <property type="match status" value="1"/>
</dbReference>
<feature type="domain" description="FERM" evidence="3">
    <location>
        <begin position="900"/>
        <end position="1251"/>
    </location>
</feature>
<proteinExistence type="inferred from homology"/>
<feature type="domain" description="MyTH4" evidence="5">
    <location>
        <begin position="728"/>
        <end position="895"/>
    </location>
</feature>
<evidence type="ECO:0000313" key="7">
    <source>
        <dbReference type="Proteomes" id="UP000825935"/>
    </source>
</evidence>
<evidence type="ECO:0000259" key="4">
    <source>
        <dbReference type="PROSITE" id="PS50200"/>
    </source>
</evidence>
<name>A0A8T2UQK2_CERRI</name>
<dbReference type="InterPro" id="IPR000159">
    <property type="entry name" value="RA_dom"/>
</dbReference>
<dbReference type="Gene3D" id="2.30.29.30">
    <property type="entry name" value="Pleckstrin-homology domain (PH domain)/Phosphotyrosine-binding domain (PTB)"/>
    <property type="match status" value="1"/>
</dbReference>
<feature type="region of interest" description="Disordered" evidence="2">
    <location>
        <begin position="287"/>
        <end position="323"/>
    </location>
</feature>
<dbReference type="OrthoDB" id="6108017at2759"/>
<dbReference type="PROSITE" id="PS50057">
    <property type="entry name" value="FERM_3"/>
    <property type="match status" value="1"/>
</dbReference>
<dbReference type="PROSITE" id="PS51016">
    <property type="entry name" value="MYTH4"/>
    <property type="match status" value="1"/>
</dbReference>
<evidence type="ECO:0008006" key="8">
    <source>
        <dbReference type="Google" id="ProtNLM"/>
    </source>
</evidence>
<evidence type="ECO:0000259" key="5">
    <source>
        <dbReference type="PROSITE" id="PS51016"/>
    </source>
</evidence>
<dbReference type="InterPro" id="IPR000299">
    <property type="entry name" value="FERM_domain"/>
</dbReference>
<dbReference type="InterPro" id="IPR029071">
    <property type="entry name" value="Ubiquitin-like_domsf"/>
</dbReference>
<dbReference type="Proteomes" id="UP000825935">
    <property type="component" value="Chromosome 4"/>
</dbReference>
<protein>
    <recommendedName>
        <fullName evidence="8">FERM domain-containing protein</fullName>
    </recommendedName>
</protein>
<evidence type="ECO:0000259" key="3">
    <source>
        <dbReference type="PROSITE" id="PS50057"/>
    </source>
</evidence>
<feature type="region of interest" description="Disordered" evidence="2">
    <location>
        <begin position="1"/>
        <end position="28"/>
    </location>
</feature>
<feature type="region of interest" description="Disordered" evidence="2">
    <location>
        <begin position="473"/>
        <end position="512"/>
    </location>
</feature>
<dbReference type="InterPro" id="IPR000857">
    <property type="entry name" value="MyTH4_dom"/>
</dbReference>
<dbReference type="PANTHER" id="PTHR22692">
    <property type="entry name" value="MYOSIN VII, XV"/>
    <property type="match status" value="1"/>
</dbReference>
<feature type="region of interest" description="Disordered" evidence="2">
    <location>
        <begin position="424"/>
        <end position="450"/>
    </location>
</feature>
<evidence type="ECO:0000256" key="1">
    <source>
        <dbReference type="ARBA" id="ARBA00008314"/>
    </source>
</evidence>
<feature type="compositionally biased region" description="Acidic residues" evidence="2">
    <location>
        <begin position="297"/>
        <end position="312"/>
    </location>
</feature>
<dbReference type="SUPFAM" id="SSF54236">
    <property type="entry name" value="Ubiquitin-like"/>
    <property type="match status" value="1"/>
</dbReference>
<reference evidence="6" key="1">
    <citation type="submission" date="2021-08" db="EMBL/GenBank/DDBJ databases">
        <title>WGS assembly of Ceratopteris richardii.</title>
        <authorList>
            <person name="Marchant D.B."/>
            <person name="Chen G."/>
            <person name="Jenkins J."/>
            <person name="Shu S."/>
            <person name="Leebens-Mack J."/>
            <person name="Grimwood J."/>
            <person name="Schmutz J."/>
            <person name="Soltis P."/>
            <person name="Soltis D."/>
            <person name="Chen Z.-H."/>
        </authorList>
    </citation>
    <scope>NUCLEOTIDE SEQUENCE</scope>
    <source>
        <strain evidence="6">Whitten #5841</strain>
        <tissue evidence="6">Leaf</tissue>
    </source>
</reference>
<organism evidence="6 7">
    <name type="scientific">Ceratopteris richardii</name>
    <name type="common">Triangle waterfern</name>
    <dbReference type="NCBI Taxonomy" id="49495"/>
    <lineage>
        <taxon>Eukaryota</taxon>
        <taxon>Viridiplantae</taxon>
        <taxon>Streptophyta</taxon>
        <taxon>Embryophyta</taxon>
        <taxon>Tracheophyta</taxon>
        <taxon>Polypodiopsida</taxon>
        <taxon>Polypodiidae</taxon>
        <taxon>Polypodiales</taxon>
        <taxon>Pteridineae</taxon>
        <taxon>Pteridaceae</taxon>
        <taxon>Parkerioideae</taxon>
        <taxon>Ceratopteris</taxon>
    </lineage>
</organism>
<dbReference type="PROSITE" id="PS50200">
    <property type="entry name" value="RA"/>
    <property type="match status" value="1"/>
</dbReference>
<gene>
    <name evidence="6" type="ORF">KP509_04G017100</name>
</gene>
<dbReference type="Pfam" id="PF21989">
    <property type="entry name" value="RA_2"/>
    <property type="match status" value="1"/>
</dbReference>
<dbReference type="EMBL" id="CM035409">
    <property type="protein sequence ID" value="KAH7438491.1"/>
    <property type="molecule type" value="Genomic_DNA"/>
</dbReference>
<dbReference type="InterPro" id="IPR011993">
    <property type="entry name" value="PH-like_dom_sf"/>
</dbReference>
<sequence>MDEGQSYRASSVVHAPQSSTKGSSLSTEFPISASPMDTFFHLGDNVVHGFRGSLPSQEESRNAYVDEEEMITLPYLSSQGTKSPVDMHVRFLKAPSVLEHKDEAVQDAHDAARIAYNRSPIHQNQFIDSHGGRASQNLPMDEAALSSRASCVVHAPQSFQKVSSLGIEPPVSASPRVTFLLPEDNAVHGSKSFLPNQECSQNPYAYEDQLVTLPYLSDQGVKQPFVVHDPFLVPAVLEPVAETTQEPHEGAPGVDLHQQIIPPYPKFSQVSMPSRLSFSKQIEKRSSLRASLVPQESEADNSPETEKEDDSTSDSSSDVVPEGRLTLESVARPSFSAMLNEQQSIVRPWDIERVKETESRMNNRNDGASNRSFNNPLVTPNEIGSINYENFDTDSSSLETGMVQDDSRDLPEGLETPCFDSIHGMESDSSELNAHQYEEKTRDSGSLSAKASRKSMVQEFIYPNSYPRTSFRVSVSSRDNKEESFPQGAGNQSISSMSSVKQSLEGTSEKDLTSLQTQDFMYSPSLTQNAMDFVPDEKTPIMVENNDPEILEGEFENYSLQHYEQPEFQADINEDPNDESIIHHHDSFQETYDQNDLRTSLQQQPSTLIAGTPGDNEMNDKEYLDHALETAQIDDSEDFPYKDNYGYLEDQTYPQPKDGLHAESFADLKHSFRSLEQGFRRSASFVKVPSGTTDLSYEGFAKIHFIEPTTGIWPLLSKSVDMHDLIRFSKDLISQPLLQRLTASPHKQCAITSFTHLLAYMGNVSTEQDLEYHIQQVLMLGIQFPDLCDEIFCQICKQTKDNPSRWSNSRGWQAMALCVGTFAPSSTFCPSLEAHLKQVAGNFVGRFDGDFIIDQDDPLPNPSKAAEYCLARLQKLLQTGSRCLPPLHAEINAVEKMETMRLKIHLPDDTFKVLDVDPMVTAEEVTAQLVEMTGLSDPEYYGIFEVLCGDVTIEKTLTKNAYIMDIMSEWNKATIPPLEKDLRLIARAKILFERHLLCLPNSGIELYEHEMEEEDPFNMEIDPSKKEMLFKRRIFIEDISSHSPDVQNAVQNFDYVQANTINNAVRDVAHGIYPVEERDALMLGSLQLRADSSFFENVEEALTDEVVRKFGPKIYVVGSEREWKTALMRTAAALPPEEDMSTCINDYIDFLRSRCTLYGSCWYYVKQKADPRLPHEMYLAINTAGVYFVQVKTKEQILHMQFTEICSWGYSNVSFSLVTGNMTYNHDHRLITRQGEDMGLILQKYINQLLH</sequence>
<evidence type="ECO:0000313" key="6">
    <source>
        <dbReference type="EMBL" id="KAH7438491.1"/>
    </source>
</evidence>
<feature type="region of interest" description="Disordered" evidence="2">
    <location>
        <begin position="358"/>
        <end position="389"/>
    </location>
</feature>
<dbReference type="InterPro" id="IPR051567">
    <property type="entry name" value="Unconventional_Myosin_ATPase"/>
</dbReference>
<feature type="compositionally biased region" description="Low complexity" evidence="2">
    <location>
        <begin position="313"/>
        <end position="322"/>
    </location>
</feature>
<dbReference type="GO" id="GO:0005856">
    <property type="term" value="C:cytoskeleton"/>
    <property type="evidence" value="ECO:0007669"/>
    <property type="project" value="InterPro"/>
</dbReference>
<dbReference type="AlphaFoldDB" id="A0A8T2UQK2"/>
<feature type="compositionally biased region" description="Low complexity" evidence="2">
    <location>
        <begin position="493"/>
        <end position="503"/>
    </location>
</feature>
<dbReference type="InterPro" id="IPR002404">
    <property type="entry name" value="IRS_PTB"/>
</dbReference>
<dbReference type="Gene3D" id="3.10.20.90">
    <property type="entry name" value="Phosphatidylinositol 3-kinase Catalytic Subunit, Chain A, domain 1"/>
    <property type="match status" value="1"/>
</dbReference>
<feature type="compositionally biased region" description="Polar residues" evidence="2">
    <location>
        <begin position="364"/>
        <end position="389"/>
    </location>
</feature>
<dbReference type="Gene3D" id="1.25.40.530">
    <property type="entry name" value="MyTH4 domain"/>
    <property type="match status" value="1"/>
</dbReference>
<feature type="compositionally biased region" description="Polar residues" evidence="2">
    <location>
        <begin position="16"/>
        <end position="28"/>
    </location>
</feature>
<feature type="domain" description="Ras-associating" evidence="4">
    <location>
        <begin position="902"/>
        <end position="991"/>
    </location>
</feature>
<dbReference type="GO" id="GO:0007165">
    <property type="term" value="P:signal transduction"/>
    <property type="evidence" value="ECO:0007669"/>
    <property type="project" value="InterPro"/>
</dbReference>
<keyword evidence="7" id="KW-1185">Reference proteome</keyword>
<dbReference type="Pfam" id="PF00784">
    <property type="entry name" value="MyTH4"/>
    <property type="match status" value="1"/>
</dbReference>
<comment type="similarity">
    <text evidence="1">Belongs to the TRAFAC class myosin-kinesin ATPase superfamily. Myosin family.</text>
</comment>
<dbReference type="GO" id="GO:0003779">
    <property type="term" value="F:actin binding"/>
    <property type="evidence" value="ECO:0007669"/>
    <property type="project" value="UniProtKB-KW"/>
</dbReference>
<dbReference type="SMART" id="SM00139">
    <property type="entry name" value="MyTH4"/>
    <property type="match status" value="1"/>
</dbReference>
<comment type="caution">
    <text evidence="6">The sequence shown here is derived from an EMBL/GenBank/DDBJ whole genome shotgun (WGS) entry which is preliminary data.</text>
</comment>